<evidence type="ECO:0000256" key="1">
    <source>
        <dbReference type="SAM" id="MobiDB-lite"/>
    </source>
</evidence>
<gene>
    <name evidence="2" type="ORF">OLX77_03010</name>
</gene>
<evidence type="ECO:0000313" key="3">
    <source>
        <dbReference type="Proteomes" id="UP001154240"/>
    </source>
</evidence>
<organism evidence="2 3">
    <name type="scientific">Thiovibrio frasassiensis</name>
    <dbReference type="NCBI Taxonomy" id="2984131"/>
    <lineage>
        <taxon>Bacteria</taxon>
        <taxon>Pseudomonadati</taxon>
        <taxon>Thermodesulfobacteriota</taxon>
        <taxon>Desulfobulbia</taxon>
        <taxon>Desulfobulbales</taxon>
        <taxon>Thiovibrionaceae</taxon>
        <taxon>Thiovibrio</taxon>
    </lineage>
</organism>
<sequence>MKTILTYVDRLMAAVTFAEANEPELAREFAGDNKFPRTSLTQAPKMQDGKLLKNRTAH</sequence>
<dbReference type="EMBL" id="JAPHEH010000001">
    <property type="protein sequence ID" value="MDG4475127.1"/>
    <property type="molecule type" value="Genomic_DNA"/>
</dbReference>
<dbReference type="Proteomes" id="UP001154240">
    <property type="component" value="Unassembled WGS sequence"/>
</dbReference>
<keyword evidence="3" id="KW-1185">Reference proteome</keyword>
<reference evidence="2" key="1">
    <citation type="journal article" date="2022" name="bioRxiv">
        <title>Thiovibrio frasassiensisgen. nov., sp. nov., an autotrophic, elemental sulfur disproportionating bacterium isolated from sulfidic karst sediment, and proposal of Thiovibrionaceae fam. nov.</title>
        <authorList>
            <person name="Aronson H."/>
            <person name="Thomas C."/>
            <person name="Bhattacharyya M."/>
            <person name="Eckstein S."/>
            <person name="Jensen S."/>
            <person name="Barco R."/>
            <person name="Macalady J."/>
            <person name="Amend J."/>
        </authorList>
    </citation>
    <scope>NUCLEOTIDE SEQUENCE</scope>
    <source>
        <strain evidence="2">RS19-109</strain>
    </source>
</reference>
<name>A0A9X4MLR6_9BACT</name>
<dbReference type="AlphaFoldDB" id="A0A9X4MLR6"/>
<protein>
    <submittedName>
        <fullName evidence="2">Uncharacterized protein</fullName>
    </submittedName>
</protein>
<evidence type="ECO:0000313" key="2">
    <source>
        <dbReference type="EMBL" id="MDG4475127.1"/>
    </source>
</evidence>
<reference evidence="2" key="2">
    <citation type="submission" date="2022-10" db="EMBL/GenBank/DDBJ databases">
        <authorList>
            <person name="Aronson H.S."/>
        </authorList>
    </citation>
    <scope>NUCLEOTIDE SEQUENCE</scope>
    <source>
        <strain evidence="2">RS19-109</strain>
    </source>
</reference>
<dbReference type="RefSeq" id="WP_307632103.1">
    <property type="nucleotide sequence ID" value="NZ_JAPHEH010000001.1"/>
</dbReference>
<proteinExistence type="predicted"/>
<comment type="caution">
    <text evidence="2">The sequence shown here is derived from an EMBL/GenBank/DDBJ whole genome shotgun (WGS) entry which is preliminary data.</text>
</comment>
<accession>A0A9X4MLR6</accession>
<feature type="region of interest" description="Disordered" evidence="1">
    <location>
        <begin position="28"/>
        <end position="58"/>
    </location>
</feature>